<name>A0ABT7SVG9_9ALTE</name>
<dbReference type="Pfam" id="PF00501">
    <property type="entry name" value="AMP-binding"/>
    <property type="match status" value="1"/>
</dbReference>
<dbReference type="InterPro" id="IPR020845">
    <property type="entry name" value="AMP-binding_CS"/>
</dbReference>
<evidence type="ECO:0000259" key="3">
    <source>
        <dbReference type="Pfam" id="PF00501"/>
    </source>
</evidence>
<keyword evidence="5" id="KW-1185">Reference proteome</keyword>
<comment type="caution">
    <text evidence="4">The sequence shown here is derived from an EMBL/GenBank/DDBJ whole genome shotgun (WGS) entry which is preliminary data.</text>
</comment>
<proteinExistence type="inferred from homology"/>
<evidence type="ECO:0000313" key="4">
    <source>
        <dbReference type="EMBL" id="MDM7860145.1"/>
    </source>
</evidence>
<dbReference type="PANTHER" id="PTHR43201">
    <property type="entry name" value="ACYL-COA SYNTHETASE"/>
    <property type="match status" value="1"/>
</dbReference>
<dbReference type="RefSeq" id="WP_289364385.1">
    <property type="nucleotide sequence ID" value="NZ_JAUCBP010000006.1"/>
</dbReference>
<dbReference type="InterPro" id="IPR042099">
    <property type="entry name" value="ANL_N_sf"/>
</dbReference>
<comment type="similarity">
    <text evidence="1">Belongs to the ATP-dependent AMP-binding enzyme family.</text>
</comment>
<dbReference type="InterPro" id="IPR000873">
    <property type="entry name" value="AMP-dep_synth/lig_dom"/>
</dbReference>
<dbReference type="Gene3D" id="3.40.50.12780">
    <property type="entry name" value="N-terminal domain of ligase-like"/>
    <property type="match status" value="1"/>
</dbReference>
<organism evidence="4 5">
    <name type="scientific">Alteromonas arenosi</name>
    <dbReference type="NCBI Taxonomy" id="3055817"/>
    <lineage>
        <taxon>Bacteria</taxon>
        <taxon>Pseudomonadati</taxon>
        <taxon>Pseudomonadota</taxon>
        <taxon>Gammaproteobacteria</taxon>
        <taxon>Alteromonadales</taxon>
        <taxon>Alteromonadaceae</taxon>
        <taxon>Alteromonas/Salinimonas group</taxon>
        <taxon>Alteromonas</taxon>
    </lineage>
</organism>
<protein>
    <submittedName>
        <fullName evidence="4">AMP-binding protein</fullName>
    </submittedName>
</protein>
<dbReference type="Proteomes" id="UP001234343">
    <property type="component" value="Unassembled WGS sequence"/>
</dbReference>
<gene>
    <name evidence="4" type="ORF">QTP81_06015</name>
</gene>
<sequence>MFFELKQNPNAVALNSVTSTNGQDYSEVAITYAELAQLVARRREMLARLEAALPAQQRCVLLVKMHATLDSVIDYLAALQQRCVAIIIDPEMTESSHQQLAKQFQAHAILDAGKLCENGQQQFSIDSDVAILLPTSGSTGGAKYVALSYANLQANAESICAYLPIASGDCAMNTLPLFYSYGLSVLNTHLLSGASLLLTPYTIVDKAFWQLMKTAGVTSFAGVPHFYEMLIRLRFTRMTLPHLKYFTQAGGKLAADTLTALCEFSRSSNKRFFIMYGQTEATARMAYYEVEQDDVTPGIIGRAIVNGQFRLKDGELQYAGPNVMMGYVHDAEDFANFEPIEWLATGDLAEVDAQRNYYIVGRKKRFIKPFGIRIDLDLLENNIRARGVECYCSGTDKRLIVATETLSHEQKEDLQQYLQSETRIHFSAVQLIQLPSLPLTANGKRDYSAIDQLAAQAVTR</sequence>
<evidence type="ECO:0000256" key="1">
    <source>
        <dbReference type="ARBA" id="ARBA00006432"/>
    </source>
</evidence>
<feature type="domain" description="AMP-dependent synthetase/ligase" evidence="3">
    <location>
        <begin position="127"/>
        <end position="327"/>
    </location>
</feature>
<evidence type="ECO:0000313" key="5">
    <source>
        <dbReference type="Proteomes" id="UP001234343"/>
    </source>
</evidence>
<dbReference type="EMBL" id="JAUCBP010000006">
    <property type="protein sequence ID" value="MDM7860145.1"/>
    <property type="molecule type" value="Genomic_DNA"/>
</dbReference>
<evidence type="ECO:0000256" key="2">
    <source>
        <dbReference type="ARBA" id="ARBA00022598"/>
    </source>
</evidence>
<keyword evidence="2" id="KW-0436">Ligase</keyword>
<dbReference type="PANTHER" id="PTHR43201:SF5">
    <property type="entry name" value="MEDIUM-CHAIN ACYL-COA LIGASE ACSF2, MITOCHONDRIAL"/>
    <property type="match status" value="1"/>
</dbReference>
<accession>A0ABT7SVG9</accession>
<reference evidence="4 5" key="1">
    <citation type="submission" date="2023-06" db="EMBL/GenBank/DDBJ databases">
        <title>Alteromonas sp. ASW11-36 isolated from intertidal sand.</title>
        <authorList>
            <person name="Li Y."/>
        </authorList>
    </citation>
    <scope>NUCLEOTIDE SEQUENCE [LARGE SCALE GENOMIC DNA]</scope>
    <source>
        <strain evidence="4 5">ASW11-36</strain>
    </source>
</reference>
<dbReference type="PROSITE" id="PS00455">
    <property type="entry name" value="AMP_BINDING"/>
    <property type="match status" value="1"/>
</dbReference>
<dbReference type="SUPFAM" id="SSF56801">
    <property type="entry name" value="Acetyl-CoA synthetase-like"/>
    <property type="match status" value="1"/>
</dbReference>